<keyword evidence="3" id="KW-1185">Reference proteome</keyword>
<keyword evidence="1" id="KW-0472">Membrane</keyword>
<evidence type="ECO:0000313" key="3">
    <source>
        <dbReference type="Proteomes" id="UP001239445"/>
    </source>
</evidence>
<organism evidence="2 3">
    <name type="scientific">Echria macrotheca</name>
    <dbReference type="NCBI Taxonomy" id="438768"/>
    <lineage>
        <taxon>Eukaryota</taxon>
        <taxon>Fungi</taxon>
        <taxon>Dikarya</taxon>
        <taxon>Ascomycota</taxon>
        <taxon>Pezizomycotina</taxon>
        <taxon>Sordariomycetes</taxon>
        <taxon>Sordariomycetidae</taxon>
        <taxon>Sordariales</taxon>
        <taxon>Schizotheciaceae</taxon>
        <taxon>Echria</taxon>
    </lineage>
</organism>
<keyword evidence="1" id="KW-0812">Transmembrane</keyword>
<name>A0AAJ0F892_9PEZI</name>
<dbReference type="EMBL" id="MU839836">
    <property type="protein sequence ID" value="KAK1754153.1"/>
    <property type="molecule type" value="Genomic_DNA"/>
</dbReference>
<feature type="transmembrane region" description="Helical" evidence="1">
    <location>
        <begin position="62"/>
        <end position="85"/>
    </location>
</feature>
<accession>A0AAJ0F892</accession>
<dbReference type="AlphaFoldDB" id="A0AAJ0F892"/>
<evidence type="ECO:0000256" key="1">
    <source>
        <dbReference type="SAM" id="Phobius"/>
    </source>
</evidence>
<protein>
    <submittedName>
        <fullName evidence="2">Uncharacterized protein</fullName>
    </submittedName>
</protein>
<dbReference type="Proteomes" id="UP001239445">
    <property type="component" value="Unassembled WGS sequence"/>
</dbReference>
<sequence>MATESAPLLGGSCTLQRPFRLFERRHCMPMISFIFCLSLSVAQLFFQTVVLPPLLTSIPNNLGLLISTFSSEIVGSITELAWVLITNHADKYFHEALFGVELDKKQRDALRKVDSLDTALQIATTKLSVIAGSLVQASSQKWGICLSIVICFALIGLNIGSRWLGGQFHAIERNWEDGIERNHFL</sequence>
<reference evidence="2" key="1">
    <citation type="submission" date="2023-06" db="EMBL/GenBank/DDBJ databases">
        <title>Genome-scale phylogeny and comparative genomics of the fungal order Sordariales.</title>
        <authorList>
            <consortium name="Lawrence Berkeley National Laboratory"/>
            <person name="Hensen N."/>
            <person name="Bonometti L."/>
            <person name="Westerberg I."/>
            <person name="Brannstrom I.O."/>
            <person name="Guillou S."/>
            <person name="Cros-Aarteil S."/>
            <person name="Calhoun S."/>
            <person name="Haridas S."/>
            <person name="Kuo A."/>
            <person name="Mondo S."/>
            <person name="Pangilinan J."/>
            <person name="Riley R."/>
            <person name="Labutti K."/>
            <person name="Andreopoulos B."/>
            <person name="Lipzen A."/>
            <person name="Chen C."/>
            <person name="Yanf M."/>
            <person name="Daum C."/>
            <person name="Ng V."/>
            <person name="Clum A."/>
            <person name="Steindorff A."/>
            <person name="Ohm R."/>
            <person name="Martin F."/>
            <person name="Silar P."/>
            <person name="Natvig D."/>
            <person name="Lalanne C."/>
            <person name="Gautier V."/>
            <person name="Ament-Velasquez S.L."/>
            <person name="Kruys A."/>
            <person name="Hutchinson M.I."/>
            <person name="Powell A.J."/>
            <person name="Barry K."/>
            <person name="Miller A.N."/>
            <person name="Grigoriev I.V."/>
            <person name="Debuchy R."/>
            <person name="Gladieux P."/>
            <person name="Thoren M.H."/>
            <person name="Johannesson H."/>
        </authorList>
    </citation>
    <scope>NUCLEOTIDE SEQUENCE</scope>
    <source>
        <strain evidence="2">PSN4</strain>
    </source>
</reference>
<feature type="transmembrane region" description="Helical" evidence="1">
    <location>
        <begin position="27"/>
        <end position="50"/>
    </location>
</feature>
<evidence type="ECO:0000313" key="2">
    <source>
        <dbReference type="EMBL" id="KAK1754153.1"/>
    </source>
</evidence>
<comment type="caution">
    <text evidence="2">The sequence shown here is derived from an EMBL/GenBank/DDBJ whole genome shotgun (WGS) entry which is preliminary data.</text>
</comment>
<keyword evidence="1" id="KW-1133">Transmembrane helix</keyword>
<feature type="transmembrane region" description="Helical" evidence="1">
    <location>
        <begin position="142"/>
        <end position="160"/>
    </location>
</feature>
<proteinExistence type="predicted"/>
<gene>
    <name evidence="2" type="ORF">QBC47DRAFT_385889</name>
</gene>